<dbReference type="GO" id="GO:0006412">
    <property type="term" value="P:translation"/>
    <property type="evidence" value="ECO:0007669"/>
    <property type="project" value="UniProtKB-UniRule"/>
</dbReference>
<evidence type="ECO:0000256" key="4">
    <source>
        <dbReference type="HAMAP-Rule" id="MF_00270"/>
    </source>
</evidence>
<accession>A0A0G0LUB0</accession>
<evidence type="ECO:0000313" key="7">
    <source>
        <dbReference type="Proteomes" id="UP000034235"/>
    </source>
</evidence>
<dbReference type="AlphaFoldDB" id="A0A0G0LUB0"/>
<dbReference type="InterPro" id="IPR036870">
    <property type="entry name" value="Ribosomal_bS18_sf"/>
</dbReference>
<keyword evidence="3 4" id="KW-0687">Ribonucleoprotein</keyword>
<organism evidence="6 7">
    <name type="scientific">Candidatus Daviesbacteria bacterium GW2011_GWA2_38_24</name>
    <dbReference type="NCBI Taxonomy" id="1618422"/>
    <lineage>
        <taxon>Bacteria</taxon>
        <taxon>Candidatus Daviesiibacteriota</taxon>
    </lineage>
</organism>
<sequence length="91" mass="10446">MPVKKTLAKATETETMEREEVTKVVKKSCPFCSAKKEPSYTDVVYLRKFISDRARIVPGSRSSVCSKHQRRVGKEIKYARHLSMLPFVNKV</sequence>
<dbReference type="GO" id="GO:0070181">
    <property type="term" value="F:small ribosomal subunit rRNA binding"/>
    <property type="evidence" value="ECO:0007669"/>
    <property type="project" value="TreeGrafter"/>
</dbReference>
<evidence type="ECO:0000313" key="6">
    <source>
        <dbReference type="EMBL" id="KKQ65009.1"/>
    </source>
</evidence>
<gene>
    <name evidence="4" type="primary">rpsR</name>
    <name evidence="6" type="ORF">US86_C0013G0010</name>
</gene>
<evidence type="ECO:0000256" key="1">
    <source>
        <dbReference type="ARBA" id="ARBA00005589"/>
    </source>
</evidence>
<evidence type="ECO:0000256" key="3">
    <source>
        <dbReference type="ARBA" id="ARBA00023274"/>
    </source>
</evidence>
<dbReference type="Pfam" id="PF01084">
    <property type="entry name" value="Ribosomal_S18"/>
    <property type="match status" value="1"/>
</dbReference>
<evidence type="ECO:0000256" key="5">
    <source>
        <dbReference type="RuleBase" id="RU003910"/>
    </source>
</evidence>
<dbReference type="SUPFAM" id="SSF46911">
    <property type="entry name" value="Ribosomal protein S18"/>
    <property type="match status" value="1"/>
</dbReference>
<dbReference type="PANTHER" id="PTHR13479">
    <property type="entry name" value="30S RIBOSOMAL PROTEIN S18"/>
    <property type="match status" value="1"/>
</dbReference>
<reference evidence="6 7" key="1">
    <citation type="journal article" date="2015" name="Nature">
        <title>rRNA introns, odd ribosomes, and small enigmatic genomes across a large radiation of phyla.</title>
        <authorList>
            <person name="Brown C.T."/>
            <person name="Hug L.A."/>
            <person name="Thomas B.C."/>
            <person name="Sharon I."/>
            <person name="Castelle C.J."/>
            <person name="Singh A."/>
            <person name="Wilkins M.J."/>
            <person name="Williams K.H."/>
            <person name="Banfield J.F."/>
        </authorList>
    </citation>
    <scope>NUCLEOTIDE SEQUENCE [LARGE SCALE GENOMIC DNA]</scope>
</reference>
<comment type="caution">
    <text evidence="6">The sequence shown here is derived from an EMBL/GenBank/DDBJ whole genome shotgun (WGS) entry which is preliminary data.</text>
</comment>
<dbReference type="EMBL" id="LBUP01000013">
    <property type="protein sequence ID" value="KKQ65009.1"/>
    <property type="molecule type" value="Genomic_DNA"/>
</dbReference>
<comment type="similarity">
    <text evidence="1 4 5">Belongs to the bacterial ribosomal protein bS18 family.</text>
</comment>
<dbReference type="GO" id="GO:0003735">
    <property type="term" value="F:structural constituent of ribosome"/>
    <property type="evidence" value="ECO:0007669"/>
    <property type="project" value="InterPro"/>
</dbReference>
<dbReference type="Proteomes" id="UP000034235">
    <property type="component" value="Unassembled WGS sequence"/>
</dbReference>
<keyword evidence="4" id="KW-0694">RNA-binding</keyword>
<comment type="subunit">
    <text evidence="4">Part of the 30S ribosomal subunit. Forms a tight heterodimer with protein bS6.</text>
</comment>
<dbReference type="HAMAP" id="MF_00270">
    <property type="entry name" value="Ribosomal_bS18"/>
    <property type="match status" value="1"/>
</dbReference>
<dbReference type="PANTHER" id="PTHR13479:SF40">
    <property type="entry name" value="SMALL RIBOSOMAL SUBUNIT PROTEIN BS18M"/>
    <property type="match status" value="1"/>
</dbReference>
<dbReference type="PRINTS" id="PR00974">
    <property type="entry name" value="RIBOSOMALS18"/>
</dbReference>
<dbReference type="NCBIfam" id="TIGR00165">
    <property type="entry name" value="S18"/>
    <property type="match status" value="1"/>
</dbReference>
<protein>
    <recommendedName>
        <fullName evidence="4">Small ribosomal subunit protein bS18</fullName>
    </recommendedName>
</protein>
<dbReference type="InterPro" id="IPR001648">
    <property type="entry name" value="Ribosomal_bS18"/>
</dbReference>
<evidence type="ECO:0000256" key="2">
    <source>
        <dbReference type="ARBA" id="ARBA00022980"/>
    </source>
</evidence>
<dbReference type="Gene3D" id="4.10.640.10">
    <property type="entry name" value="Ribosomal protein S18"/>
    <property type="match status" value="1"/>
</dbReference>
<comment type="function">
    <text evidence="4">Binds as a heterodimer with protein bS6 to the central domain of the 16S rRNA, where it helps stabilize the platform of the 30S subunit.</text>
</comment>
<dbReference type="GO" id="GO:0022627">
    <property type="term" value="C:cytosolic small ribosomal subunit"/>
    <property type="evidence" value="ECO:0007669"/>
    <property type="project" value="TreeGrafter"/>
</dbReference>
<name>A0A0G0LUB0_9BACT</name>
<proteinExistence type="inferred from homology"/>
<keyword evidence="2 4" id="KW-0689">Ribosomal protein</keyword>
<keyword evidence="4" id="KW-0699">rRNA-binding</keyword>